<dbReference type="EMBL" id="NFHB01000011">
    <property type="protein sequence ID" value="OUN01900.1"/>
    <property type="molecule type" value="Genomic_DNA"/>
</dbReference>
<sequence length="59" mass="6871">MKYRESAEIENKIAGVEPAIILWKILYPVFCYLQFLSYICIELFEVVQNAAIQSSCYFA</sequence>
<organism evidence="2 3">
    <name type="scientific">Alistipes onderdonkii</name>
    <dbReference type="NCBI Taxonomy" id="328813"/>
    <lineage>
        <taxon>Bacteria</taxon>
        <taxon>Pseudomonadati</taxon>
        <taxon>Bacteroidota</taxon>
        <taxon>Bacteroidia</taxon>
        <taxon>Bacteroidales</taxon>
        <taxon>Rikenellaceae</taxon>
        <taxon>Alistipes</taxon>
    </lineage>
</organism>
<evidence type="ECO:0000313" key="3">
    <source>
        <dbReference type="Proteomes" id="UP000195772"/>
    </source>
</evidence>
<proteinExistence type="predicted"/>
<keyword evidence="1" id="KW-0472">Membrane</keyword>
<comment type="caution">
    <text evidence="2">The sequence shown here is derived from an EMBL/GenBank/DDBJ whole genome shotgun (WGS) entry which is preliminary data.</text>
</comment>
<accession>A0A1Y3QZB7</accession>
<evidence type="ECO:0000313" key="2">
    <source>
        <dbReference type="EMBL" id="OUN01900.1"/>
    </source>
</evidence>
<gene>
    <name evidence="2" type="ORF">B5G41_13695</name>
</gene>
<dbReference type="Proteomes" id="UP000195772">
    <property type="component" value="Unassembled WGS sequence"/>
</dbReference>
<feature type="transmembrane region" description="Helical" evidence="1">
    <location>
        <begin position="21"/>
        <end position="39"/>
    </location>
</feature>
<dbReference type="AlphaFoldDB" id="A0A1Y3QZB7"/>
<reference evidence="3" key="1">
    <citation type="submission" date="2017-04" db="EMBL/GenBank/DDBJ databases">
        <title>Function of individual gut microbiota members based on whole genome sequencing of pure cultures obtained from chicken caecum.</title>
        <authorList>
            <person name="Medvecky M."/>
            <person name="Cejkova D."/>
            <person name="Polansky O."/>
            <person name="Karasova D."/>
            <person name="Kubasova T."/>
            <person name="Cizek A."/>
            <person name="Rychlik I."/>
        </authorList>
    </citation>
    <scope>NUCLEOTIDE SEQUENCE [LARGE SCALE GENOMIC DNA]</scope>
    <source>
        <strain evidence="3">An90</strain>
    </source>
</reference>
<name>A0A1Y3QZB7_9BACT</name>
<keyword evidence="1" id="KW-0812">Transmembrane</keyword>
<keyword evidence="1" id="KW-1133">Transmembrane helix</keyword>
<evidence type="ECO:0000256" key="1">
    <source>
        <dbReference type="SAM" id="Phobius"/>
    </source>
</evidence>
<protein>
    <submittedName>
        <fullName evidence="2">Uncharacterized protein</fullName>
    </submittedName>
</protein>